<evidence type="ECO:0000313" key="2">
    <source>
        <dbReference type="Proteomes" id="UP001163835"/>
    </source>
</evidence>
<comment type="caution">
    <text evidence="1">The sequence shown here is derived from an EMBL/GenBank/DDBJ whole genome shotgun (WGS) entry which is preliminary data.</text>
</comment>
<organism evidence="1 2">
    <name type="scientific">Lentinula aff. lateritia</name>
    <dbReference type="NCBI Taxonomy" id="2804960"/>
    <lineage>
        <taxon>Eukaryota</taxon>
        <taxon>Fungi</taxon>
        <taxon>Dikarya</taxon>
        <taxon>Basidiomycota</taxon>
        <taxon>Agaricomycotina</taxon>
        <taxon>Agaricomycetes</taxon>
        <taxon>Agaricomycetidae</taxon>
        <taxon>Agaricales</taxon>
        <taxon>Marasmiineae</taxon>
        <taxon>Omphalotaceae</taxon>
        <taxon>Lentinula</taxon>
    </lineage>
</organism>
<dbReference type="EMBL" id="MU795051">
    <property type="protein sequence ID" value="KAJ3811638.1"/>
    <property type="molecule type" value="Genomic_DNA"/>
</dbReference>
<name>A0ACC1U497_9AGAR</name>
<keyword evidence="2" id="KW-1185">Reference proteome</keyword>
<sequence length="3085" mass="352758">MADEKLTEQLCNLDFIVNHVYFPPKLPQKHDIDSTRNFALCKLLVELAAEYCEHLDQPSQKAWSSIITMLHHYQESQKSDDIFVEDLKRDFQDLAIGGFLILHVKKQNAGLFIHRLANGDVSVASFEASFPNAQVLAAKARIACIFPGPAITLPSSVWCDTSFSHELGNFLYHMNRDELDKSQAHTKKANSNIIETRDVADPKYISELLMGILHGIGSPTPVENVHFVQKRIGDDVLWDNAFLPWRRSPMYLIFRVGLQLALSYVFSSDVTHHQYKAFMAFSQARYLQRVVQDHPELDTDLLYAMRMKVARRIHKLDLDIRFPQSNGVPLHVAIAAQNASNAVKEVLQKRWENVQRLQDQSPEWNPAALDFEADTLLLLKNSRPSILKGLEEDKSLRLSSQFKPQPCNRIRQETEFRHFTPAKLKQVFRDDKRVALVDFEHTVHTHLCLWTESNLERQDASGIIHQCMEAYLMGARKIYSEDNPEDQSHMLLALCAMWVSLDKIVVMQIPLLARYSPELTMNILEPLLLRQTNELDALRDIVQYISDRHAKAEVMDGIFTDPGSNNTFYQQYFNSSLGLHLRSLKQDIEHNATQKREECRRLLKEQNTHYHDLKSQAASFTHDHKEYSSYCGGYWHWFEDKSNCRRCPLDMQINSIPDIHVNEWPLPLQNAAANHVCFELDCPKPFEHWRAATWLLLYDIGTSSRDRRGEADQHGELQGSYDLPQCSQPIRFTLATATKSFKGSHYCSRPIPAKEDDVIVNCGSTWKLYEISTKCWAADEPFQNSSFEKLCTPSVAGKYETLQFSLGGTTHTHNTVISAQARCHPDLSLHEFIAFGSLRSGGRLQWMNIAREVVVGDLAFRSESVHTLLLQAAFQVGNFEPSHGKYLILEWHHELANNAFAHKLLNVLEVLMHSVSMNWDAVISLRGIILLTCRIMSGNHNIEDQACQLLRCARKIGMKWITQLKQNLSDSTEEHHTVISTRLCEVAATCRATYSGDPAHLSKLLKSKHDITTLTYCAAIIYENTVPKQNGLSRGLCRLLDRDERLAIAVYDRLVSLLMKDSAGLDEAVKLLWPAYHRDIGKPWQQNDCWITTTTAGSQNIHVNLLDGQLLVEGKPVGRLPRKITNHNLYTRCLRQQILEVIPSDMPAMEYMTRDFKMNEYQIHFGWRNTDNLVIRTRRENEISEMIPPDCFQQDLPSPLWKDYVHWLRISEQVIELYPLHDIWCLSPYKYCITDVAKYPRMVIGQDQFLIDQHSQMARMITLQLEPLECEDEILVSVSQRDSVITANLPRFCSEFILKDKVLQSKNMPGFCIDQHRSTGTMFGLRNQLVLRPVDSSSKEMRRVLIPHGRVHVQNSNGHIAVNIEHRSKKHADFHEFTVNTDLGYLETNPSLTPQLYKIYLHALTSGRLPDPLTGRTGTEEALLEYSSASCMSFLELREADRDLLDSIDALKPRHTFYPKHLEVMQNILWHPSLPPLSQHSAFSRITNNIRSYSEKLSPFYSNPPGTTSHSHPLSDCSLSLSEKAEFREASYHGPDLDVISNVLACQDNSYTFRSMVPGKSVSETSQQISLSFMDHSLHGNTKHTDLYSLFQEWNHIFPVSDLEIDISYNEEWLEPVLQNVWLSIFDVLRKQGLRAYYSALFTFSAMAYHSPKCMQVIPTFLAFGINPQFQLPSYSPPKLSLRCTLYSLEHGLDPKDDHLKLLASRAARSMNSASWNANGLHQHHDETNREFAIRCDEAYNRQRSMLASEIAKHYGTFWPGESISLPPNPILNQLFDMTSLHDSMKTLFANCFQNSKLHQFLIKIQHTLESTECCSTSFHSSLGEINVGEPPQFMTHFYERMSLKVLLNQTEPTRRDENGYIIPDSQELANLFNEFAQSPKTLLRLYGEQLDGSRATLRLPMDPRVDGVDLWLERYHHQLNEVTKQLRPRSKSECLLKQAGQWPRITVRTLLWQLSLKLRAECSLQWRRTLTALACDLLYLQRARRLVEFQHNQSPLYIPELEATPIPFVEAIENPDWILIQVESQFTLRELQHTVLREMINPSSSGNTVFQLNMGEGKSSVIVPLAVATLADQRTLVRLLVLKPLARQMFLLLAARLTGLCGRRIFYLPFSRSVNMEPARIRSLLQDCVDVGGILIAQPEHILSLQLLTIEKVITNHHTGATLLELQNWLSKHSRDILDESDEILHSRYQLIYTMGNQQPLEDHPDRWTTIQQMFSLVLLHLQQLKTEFPTDVEVLGNKSGSFPSLRLLEPAPGLALVEWLADDIMAGKLENVHFGFLASQDRHVVRKFITSFKVDTEDVETVKRCFESSGKWGSVLLLRGLLGHGLLTYVLMKRRWRVDYGLDLKRSLLAVPYRAKDVPSLNAEFGHPDIALLLTCLSYYYQGLSKDQLLTAFQLLLISDNIAAEYETWIIGLNLPTELRQETGINLEDPTQLTEILLPLFYQAKRVIDFYLSSIVFPKAAKEFPNKLSTSAWDLAEKSKKLKTGFSGTNDNRYLLPTPMEQQDLPGQESSSAMVLSYLKQPENGPCISPDSMELKSLKDLLNYVVKLPVPVRMLFDVGAQVLEINQEVAKIWLEIDSQAQAAVYFDDKDEVSVLTRDGSVEPFVFSSFRNRLGECVVYLDDAHTRGTDLKFPRQARALVTLGEKVTKDRLVQGKSCMRLRQLGHGQSVLFFAPLEIARTIRADADKSDGDTIEVIDILRWAMLRTCEDIEHHIPHWVQQGVDFHERNLAWTTAKESGSTPDLAELSSAWLRPEARTLEQLYLPHSAQTAQTSSSTVAKAHEIPEIQARLDLLGIMNVGDASVDEEQEREVAQEVEQERQLERPPPSKALHHKVRDEVRSLVRTGNFNSSSFAFLPLFDAVPLAVRKRLRQGVSPWSKQLWATRDFDITIKNNSSKEHMRPVNWLLSTRPTLLSAMNIIILSPYEVQVLLPKIRKSTNVSLHIYSPRIRREMHTFEDLKFFCIPSLESTWCIPDTIVISQLNLFSGQLYFTNYDVYRNLCAFLGMGVHFEGRAGPVMDADGFVRPAARSGTEIQTFYTGCPFVVSPVPFLQELTALRRKGNKFFSTHMGKVVLGRFLTEQHFD</sequence>
<accession>A0ACC1U497</accession>
<evidence type="ECO:0000313" key="1">
    <source>
        <dbReference type="EMBL" id="KAJ3811638.1"/>
    </source>
</evidence>
<protein>
    <submittedName>
        <fullName evidence="1">Uncharacterized protein</fullName>
    </submittedName>
</protein>
<proteinExistence type="predicted"/>
<reference evidence="1" key="1">
    <citation type="submission" date="2022-09" db="EMBL/GenBank/DDBJ databases">
        <title>A Global Phylogenomic Analysis of the Shiitake Genus Lentinula.</title>
        <authorList>
            <consortium name="DOE Joint Genome Institute"/>
            <person name="Sierra-Patev S."/>
            <person name="Min B."/>
            <person name="Naranjo-Ortiz M."/>
            <person name="Looney B."/>
            <person name="Konkel Z."/>
            <person name="Slot J.C."/>
            <person name="Sakamoto Y."/>
            <person name="Steenwyk J.L."/>
            <person name="Rokas A."/>
            <person name="Carro J."/>
            <person name="Camarero S."/>
            <person name="Ferreira P."/>
            <person name="Molpeceres G."/>
            <person name="Ruiz-Duenas F.J."/>
            <person name="Serrano A."/>
            <person name="Henrissat B."/>
            <person name="Drula E."/>
            <person name="Hughes K.W."/>
            <person name="Mata J.L."/>
            <person name="Ishikawa N.K."/>
            <person name="Vargas-Isla R."/>
            <person name="Ushijima S."/>
            <person name="Smith C.A."/>
            <person name="Ahrendt S."/>
            <person name="Andreopoulos W."/>
            <person name="He G."/>
            <person name="Labutti K."/>
            <person name="Lipzen A."/>
            <person name="Ng V."/>
            <person name="Riley R."/>
            <person name="Sandor L."/>
            <person name="Barry K."/>
            <person name="Martinez A.T."/>
            <person name="Xiao Y."/>
            <person name="Gibbons J.G."/>
            <person name="Terashima K."/>
            <person name="Grigoriev I.V."/>
            <person name="Hibbett D.S."/>
        </authorList>
    </citation>
    <scope>NUCLEOTIDE SEQUENCE</scope>
    <source>
        <strain evidence="1">TMI1499</strain>
    </source>
</reference>
<gene>
    <name evidence="1" type="ORF">F5876DRAFT_39209</name>
</gene>
<dbReference type="Proteomes" id="UP001163835">
    <property type="component" value="Unassembled WGS sequence"/>
</dbReference>